<accession>A0A2W5U1P0</accession>
<dbReference type="EMBL" id="QFQP01000001">
    <property type="protein sequence ID" value="PZR18406.1"/>
    <property type="molecule type" value="Genomic_DNA"/>
</dbReference>
<reference evidence="1 2" key="1">
    <citation type="submission" date="2017-08" db="EMBL/GenBank/DDBJ databases">
        <title>Infants hospitalized years apart are colonized by the same room-sourced microbial strains.</title>
        <authorList>
            <person name="Brooks B."/>
            <person name="Olm M.R."/>
            <person name="Firek B.A."/>
            <person name="Baker R."/>
            <person name="Thomas B.C."/>
            <person name="Morowitz M.J."/>
            <person name="Banfield J.F."/>
        </authorList>
    </citation>
    <scope>NUCLEOTIDE SEQUENCE [LARGE SCALE GENOMIC DNA]</scope>
    <source>
        <strain evidence="1">S2_003_000_R2_14</strain>
    </source>
</reference>
<organism evidence="1 2">
    <name type="scientific">Archangium gephyra</name>
    <dbReference type="NCBI Taxonomy" id="48"/>
    <lineage>
        <taxon>Bacteria</taxon>
        <taxon>Pseudomonadati</taxon>
        <taxon>Myxococcota</taxon>
        <taxon>Myxococcia</taxon>
        <taxon>Myxococcales</taxon>
        <taxon>Cystobacterineae</taxon>
        <taxon>Archangiaceae</taxon>
        <taxon>Archangium</taxon>
    </lineage>
</organism>
<evidence type="ECO:0000313" key="2">
    <source>
        <dbReference type="Proteomes" id="UP000249061"/>
    </source>
</evidence>
<evidence type="ECO:0000313" key="1">
    <source>
        <dbReference type="EMBL" id="PZR18406.1"/>
    </source>
</evidence>
<dbReference type="AlphaFoldDB" id="A0A2W5U1P0"/>
<proteinExistence type="predicted"/>
<gene>
    <name evidence="1" type="ORF">DI536_00555</name>
</gene>
<comment type="caution">
    <text evidence="1">The sequence shown here is derived from an EMBL/GenBank/DDBJ whole genome shotgun (WGS) entry which is preliminary data.</text>
</comment>
<dbReference type="Proteomes" id="UP000249061">
    <property type="component" value="Unassembled WGS sequence"/>
</dbReference>
<protein>
    <submittedName>
        <fullName evidence="1">Uncharacterized protein</fullName>
    </submittedName>
</protein>
<sequence length="626" mass="62927">MACSTADDCVALDAVCRQRVCQHDVPCADDLECGLGERCVTGRCRFRGCSTDDDCGSGLCDATTFSCAECGSNDDCAGDTPVCHRGLRRCVACAGDSDCQPPGQPHCSTSGTCVACTADAHCGQGFICSSGNLCVGASLNAPCPGGTACGAGLVCVNVGSTPTCLQACAVYAPECEGGQLCHGLSYSASTSLVFEASGPLGVCFVPQAGQRALREPCVRSSAGSNCRPDLRCMPETATLALCRAYCDPLTSGACSAGEVCTAFVGDFAGREYGVCLPDTGFGARCARDGACRAGLSCQPWDDPQALDLVSGVCQFPPGDGGVVAPCSSQPPSDGGVLAANRQCRSGACVGDPLAPGAPSFCFTACERDDDCADAGVCDGEFTLTTAYGISGQMRGCRPACESAADCERYDAGLTCRARIVSSPTAPEFSATCSPPSGSGEGGAPCSADGECRSNFCVLDDSRGVRRSGACATFCGSVSECSADAGVTLECAPRVFLVSRGRDGVANSADDVVATRRSCVGVTCVNDDACDAGVCSLQRGAVDDAALVQRCAPRTVGVKRGGEACVTDAECRSGACGTLQAPSPGLGRACFEACGDSSTCAAGQTCRTATLLVPASSGPVAVDSCAP</sequence>
<name>A0A2W5U1P0_9BACT</name>